<dbReference type="Pfam" id="PF01656">
    <property type="entry name" value="CbiA"/>
    <property type="match status" value="1"/>
</dbReference>
<dbReference type="PANTHER" id="PTHR43873">
    <property type="entry name" value="COBYRINATE A,C-DIAMIDE SYNTHASE"/>
    <property type="match status" value="1"/>
</dbReference>
<dbReference type="CDD" id="cd05388">
    <property type="entry name" value="CobB_N"/>
    <property type="match status" value="1"/>
</dbReference>
<evidence type="ECO:0000259" key="11">
    <source>
        <dbReference type="Pfam" id="PF07685"/>
    </source>
</evidence>
<comment type="pathway">
    <text evidence="9">Cofactor biosynthesis; adenosylcobalamin biosynthesis; cob(II)yrinate a,c-diamide from precorrin-2 (aerobic route): step 9/10.</text>
</comment>
<organism evidence="12 13">
    <name type="scientific">Pelagibacterium flavum</name>
    <dbReference type="NCBI Taxonomy" id="2984530"/>
    <lineage>
        <taxon>Bacteria</taxon>
        <taxon>Pseudomonadati</taxon>
        <taxon>Pseudomonadota</taxon>
        <taxon>Alphaproteobacteria</taxon>
        <taxon>Hyphomicrobiales</taxon>
        <taxon>Devosiaceae</taxon>
        <taxon>Pelagibacterium</taxon>
    </lineage>
</organism>
<feature type="site" description="Increases nucleophilicity of active site Cys" evidence="9">
    <location>
        <position position="441"/>
    </location>
</feature>
<sequence length="448" mass="47189">MADPVPRGFIIAAPRSGSGKTAITLGIARALTNSGYRVAPAKTGPDYIDPAFLSRAAGSPAINLDPWAMDAATLVARAARHAERHDTLLIEGVMGLFDSAIDGKGSTADLAATLNLPVVLVLDCDRQAQSVAALVHGFASWRNDVSIAAIILNKVASDRHETMLRSALAKTGIPCLGAIPRRADLALPERHLGLVLPGDIEGIDDHLARAGSVMTTHLDFRLLGAIAAPVASAAPVPSLAPLGQRIAIAHDAAFAFVYPHLLESWHAGGASLSFFSPLADQAPDADADAVFLPGGYPELHGATLANAAGFKTGLIKARDRGALIYGECGGYMVLGRALTDKSGATYPMANLLPVSTAIDRPKRVLGYRRLTHSSPLPWPERLCAHEFHYSRQVLSNGRYPGLTEHSTSSPLPPLFAAFDALDTPLDPMGCVLDNVMGSYAHIIERGPQ</sequence>
<keyword evidence="8 9" id="KW-0315">Glutamine amidotransferase</keyword>
<dbReference type="SUPFAM" id="SSF52317">
    <property type="entry name" value="Class I glutamine amidotransferase-like"/>
    <property type="match status" value="1"/>
</dbReference>
<dbReference type="Gene3D" id="3.40.50.300">
    <property type="entry name" value="P-loop containing nucleotide triphosphate hydrolases"/>
    <property type="match status" value="1"/>
</dbReference>
<dbReference type="PROSITE" id="PS51274">
    <property type="entry name" value="GATASE_COBBQ"/>
    <property type="match status" value="1"/>
</dbReference>
<feature type="domain" description="CobB/CobQ-like glutamine amidotransferase" evidence="11">
    <location>
        <begin position="245"/>
        <end position="443"/>
    </location>
</feature>
<evidence type="ECO:0000256" key="2">
    <source>
        <dbReference type="ARBA" id="ARBA00006205"/>
    </source>
</evidence>
<dbReference type="InterPro" id="IPR011698">
    <property type="entry name" value="GATase_3"/>
</dbReference>
<gene>
    <name evidence="9" type="primary">cobB</name>
    <name evidence="12" type="ORF">OF122_17825</name>
</gene>
<evidence type="ECO:0000256" key="5">
    <source>
        <dbReference type="ARBA" id="ARBA00022741"/>
    </source>
</evidence>
<comment type="function">
    <text evidence="9">Catalyzes the ATP-dependent amidation of the two carboxylate groups at positions a and c of hydrogenobyrinate, using either L-glutamine or ammonia as the nitrogen source.</text>
</comment>
<keyword evidence="6 9" id="KW-0067">ATP-binding</keyword>
<accession>A0ABY6IN04</accession>
<evidence type="ECO:0000256" key="7">
    <source>
        <dbReference type="ARBA" id="ARBA00022842"/>
    </source>
</evidence>
<dbReference type="InterPro" id="IPR029062">
    <property type="entry name" value="Class_I_gatase-like"/>
</dbReference>
<dbReference type="InterPro" id="IPR027417">
    <property type="entry name" value="P-loop_NTPase"/>
</dbReference>
<keyword evidence="13" id="KW-1185">Reference proteome</keyword>
<comment type="cofactor">
    <cofactor evidence="1 9">
        <name>Mg(2+)</name>
        <dbReference type="ChEBI" id="CHEBI:18420"/>
    </cofactor>
</comment>
<evidence type="ECO:0000313" key="13">
    <source>
        <dbReference type="Proteomes" id="UP001163882"/>
    </source>
</evidence>
<comment type="catalytic activity">
    <reaction evidence="9">
        <text>hydrogenobyrinate + 2 L-glutamine + 2 ATP + 2 H2O = hydrogenobyrinate a,c-diamide + 2 L-glutamate + 2 ADP + 2 phosphate + 2 H(+)</text>
        <dbReference type="Rhea" id="RHEA:12544"/>
        <dbReference type="ChEBI" id="CHEBI:15377"/>
        <dbReference type="ChEBI" id="CHEBI:15378"/>
        <dbReference type="ChEBI" id="CHEBI:29985"/>
        <dbReference type="ChEBI" id="CHEBI:30616"/>
        <dbReference type="ChEBI" id="CHEBI:43474"/>
        <dbReference type="ChEBI" id="CHEBI:58359"/>
        <dbReference type="ChEBI" id="CHEBI:77873"/>
        <dbReference type="ChEBI" id="CHEBI:77874"/>
        <dbReference type="ChEBI" id="CHEBI:456216"/>
        <dbReference type="EC" id="6.3.5.9"/>
    </reaction>
</comment>
<evidence type="ECO:0000259" key="10">
    <source>
        <dbReference type="Pfam" id="PF01656"/>
    </source>
</evidence>
<comment type="similarity">
    <text evidence="2">Belongs to the CobB/CobQ family. CobQ subfamily.</text>
</comment>
<keyword evidence="3 9" id="KW-0169">Cobalamin biosynthesis</keyword>
<proteinExistence type="inferred from homology"/>
<evidence type="ECO:0000256" key="1">
    <source>
        <dbReference type="ARBA" id="ARBA00001946"/>
    </source>
</evidence>
<comment type="domain">
    <text evidence="9">Comprises of two domains. The C-terminal domain contains the binding site for glutamine and catalyzes the hydrolysis of this substrate to glutamate and ammonia. The N-terminal domain is anticipated to bind ATP and hydrogenobyrinate and catalyzes the ultimate synthesis of the diamide product. The ammonia produced via the glutaminase domain is probably translocated to the adjacent domain via a molecular tunnel, where it reacts with an activated intermediate.</text>
</comment>
<evidence type="ECO:0000256" key="8">
    <source>
        <dbReference type="ARBA" id="ARBA00022962"/>
    </source>
</evidence>
<dbReference type="Pfam" id="PF07685">
    <property type="entry name" value="GATase_3"/>
    <property type="match status" value="1"/>
</dbReference>
<dbReference type="Proteomes" id="UP001163882">
    <property type="component" value="Chromosome"/>
</dbReference>
<feature type="active site" description="Nucleophile" evidence="9">
    <location>
        <position position="328"/>
    </location>
</feature>
<evidence type="ECO:0000256" key="3">
    <source>
        <dbReference type="ARBA" id="ARBA00022573"/>
    </source>
</evidence>
<protein>
    <recommendedName>
        <fullName evidence="9">Hydrogenobyrinate a,c-diamide synthase</fullName>
        <ecNumber evidence="9">6.3.5.9</ecNumber>
    </recommendedName>
    <alternativeName>
        <fullName evidence="9">Hydrogenobyrinic acid a,c-diamide synthase</fullName>
    </alternativeName>
</protein>
<dbReference type="NCBIfam" id="TIGR00379">
    <property type="entry name" value="cobB"/>
    <property type="match status" value="1"/>
</dbReference>
<dbReference type="EMBL" id="CP107716">
    <property type="protein sequence ID" value="UYQ71876.1"/>
    <property type="molecule type" value="Genomic_DNA"/>
</dbReference>
<comment type="miscellaneous">
    <text evidence="9">The a and c carboxylates of hydrogenobyrinate are activated for nucleophilic attack via formation of a phosphorylated intermediate by ATP. CobB catalyzes first the amidation of the c-carboxylate, and then that of the a-carboxylate.</text>
</comment>
<dbReference type="InterPro" id="IPR004484">
    <property type="entry name" value="CbiA/CobB_synth"/>
</dbReference>
<dbReference type="PANTHER" id="PTHR43873:SF1">
    <property type="entry name" value="COBYRINATE A,C-DIAMIDE SYNTHASE"/>
    <property type="match status" value="1"/>
</dbReference>
<dbReference type="EC" id="6.3.5.9" evidence="9"/>
<evidence type="ECO:0000256" key="9">
    <source>
        <dbReference type="HAMAP-Rule" id="MF_00027"/>
    </source>
</evidence>
<keyword evidence="5 9" id="KW-0547">Nucleotide-binding</keyword>
<dbReference type="HAMAP" id="MF_00027">
    <property type="entry name" value="CobB_CbiA"/>
    <property type="match status" value="1"/>
</dbReference>
<evidence type="ECO:0000256" key="6">
    <source>
        <dbReference type="ARBA" id="ARBA00022840"/>
    </source>
</evidence>
<keyword evidence="4 9" id="KW-0436">Ligase</keyword>
<reference evidence="12" key="1">
    <citation type="submission" date="2022-10" db="EMBL/GenBank/DDBJ databases">
        <title>YIM 151497 complete genome.</title>
        <authorList>
            <person name="Chen X."/>
        </authorList>
    </citation>
    <scope>NUCLEOTIDE SEQUENCE</scope>
    <source>
        <strain evidence="12">YIM 151497</strain>
    </source>
</reference>
<evidence type="ECO:0000256" key="4">
    <source>
        <dbReference type="ARBA" id="ARBA00022598"/>
    </source>
</evidence>
<dbReference type="SUPFAM" id="SSF52540">
    <property type="entry name" value="P-loop containing nucleoside triphosphate hydrolases"/>
    <property type="match status" value="1"/>
</dbReference>
<dbReference type="InterPro" id="IPR002586">
    <property type="entry name" value="CobQ/CobB/MinD/ParA_Nub-bd_dom"/>
</dbReference>
<comment type="similarity">
    <text evidence="9">Belongs to the CobB/CbiA family.</text>
</comment>
<dbReference type="RefSeq" id="WP_264225523.1">
    <property type="nucleotide sequence ID" value="NZ_CP107716.1"/>
</dbReference>
<keyword evidence="7 9" id="KW-0460">Magnesium</keyword>
<dbReference type="NCBIfam" id="NF002204">
    <property type="entry name" value="PRK01077.1"/>
    <property type="match status" value="1"/>
</dbReference>
<evidence type="ECO:0000313" key="12">
    <source>
        <dbReference type="EMBL" id="UYQ71876.1"/>
    </source>
</evidence>
<feature type="domain" description="CobQ/CobB/MinD/ParA nucleotide binding" evidence="10">
    <location>
        <begin position="10"/>
        <end position="192"/>
    </location>
</feature>
<name>A0ABY6IN04_9HYPH</name>